<dbReference type="Proteomes" id="UP001596398">
    <property type="component" value="Unassembled WGS sequence"/>
</dbReference>
<dbReference type="GeneID" id="79266566"/>
<dbReference type="Pfam" id="PF00300">
    <property type="entry name" value="His_Phos_1"/>
    <property type="match status" value="1"/>
</dbReference>
<dbReference type="EMBL" id="JBHTAP010000001">
    <property type="protein sequence ID" value="MFC7234893.1"/>
    <property type="molecule type" value="Genomic_DNA"/>
</dbReference>
<gene>
    <name evidence="4" type="ORF">ACFQJ4_06115</name>
</gene>
<dbReference type="InterPro" id="IPR051695">
    <property type="entry name" value="Phosphoglycerate_Mutase"/>
</dbReference>
<keyword evidence="1 4" id="KW-0378">Hydrolase</keyword>
<evidence type="ECO:0000313" key="5">
    <source>
        <dbReference type="Proteomes" id="UP001596398"/>
    </source>
</evidence>
<dbReference type="Gene3D" id="3.40.50.1240">
    <property type="entry name" value="Phosphoglycerate mutase-like"/>
    <property type="match status" value="1"/>
</dbReference>
<protein>
    <submittedName>
        <fullName evidence="4">Histidine phosphatase family protein</fullName>
        <ecNumber evidence="4">3.1.3.-</ecNumber>
    </submittedName>
</protein>
<dbReference type="InterPro" id="IPR013078">
    <property type="entry name" value="His_Pase_superF_clade-1"/>
</dbReference>
<evidence type="ECO:0000256" key="2">
    <source>
        <dbReference type="PIRSR" id="PIRSR613078-1"/>
    </source>
</evidence>
<dbReference type="SUPFAM" id="SSF53254">
    <property type="entry name" value="Phosphoglycerate mutase-like"/>
    <property type="match status" value="1"/>
</dbReference>
<feature type="binding site" evidence="3">
    <location>
        <position position="59"/>
    </location>
    <ligand>
        <name>substrate</name>
    </ligand>
</feature>
<accession>A0ABD5ZN89</accession>
<dbReference type="InterPro" id="IPR029033">
    <property type="entry name" value="His_PPase_superfam"/>
</dbReference>
<reference evidence="4 5" key="1">
    <citation type="journal article" date="2019" name="Int. J. Syst. Evol. Microbiol.">
        <title>The Global Catalogue of Microorganisms (GCM) 10K type strain sequencing project: providing services to taxonomists for standard genome sequencing and annotation.</title>
        <authorList>
            <consortium name="The Broad Institute Genomics Platform"/>
            <consortium name="The Broad Institute Genome Sequencing Center for Infectious Disease"/>
            <person name="Wu L."/>
            <person name="Ma J."/>
        </authorList>
    </citation>
    <scope>NUCLEOTIDE SEQUENCE [LARGE SCALE GENOMIC DNA]</scope>
    <source>
        <strain evidence="4 5">DT85</strain>
    </source>
</reference>
<dbReference type="EC" id="3.1.3.-" evidence="4"/>
<sequence>MTRVVALRHGETAWNREGRMQGWAPVPLNDRGREQATAAGEWLADEYAFDAVYSSDLLRTRETTERVLEHLPYKGSGRKVTYEAAWRERDIGVYQGLSYQDVYERFPEFGLGEAAAEAARRVPDSGESLADVYERATERFEAVVAGHDDDDTVLVVSHGGPIYMLTGHAKAMDIRDAVLDHSQDNCGATVFDCSEGVEVVAENVTEWDG</sequence>
<comment type="caution">
    <text evidence="4">The sequence shown here is derived from an EMBL/GenBank/DDBJ whole genome shotgun (WGS) entry which is preliminary data.</text>
</comment>
<feature type="binding site" evidence="3">
    <location>
        <begin position="8"/>
        <end position="15"/>
    </location>
    <ligand>
        <name>substrate</name>
    </ligand>
</feature>
<evidence type="ECO:0000256" key="1">
    <source>
        <dbReference type="ARBA" id="ARBA00022801"/>
    </source>
</evidence>
<proteinExistence type="predicted"/>
<dbReference type="AlphaFoldDB" id="A0ABD5ZN89"/>
<dbReference type="CDD" id="cd07067">
    <property type="entry name" value="HP_PGM_like"/>
    <property type="match status" value="1"/>
</dbReference>
<dbReference type="GO" id="GO:0016787">
    <property type="term" value="F:hydrolase activity"/>
    <property type="evidence" value="ECO:0007669"/>
    <property type="project" value="UniProtKB-KW"/>
</dbReference>
<feature type="active site" description="Tele-phosphohistidine intermediate" evidence="2">
    <location>
        <position position="9"/>
    </location>
</feature>
<evidence type="ECO:0000313" key="4">
    <source>
        <dbReference type="EMBL" id="MFC7234893.1"/>
    </source>
</evidence>
<dbReference type="SMART" id="SM00855">
    <property type="entry name" value="PGAM"/>
    <property type="match status" value="1"/>
</dbReference>
<evidence type="ECO:0000256" key="3">
    <source>
        <dbReference type="PIRSR" id="PIRSR613078-2"/>
    </source>
</evidence>
<dbReference type="PANTHER" id="PTHR46517:SF1">
    <property type="entry name" value="FRUCTOSE-2,6-BISPHOSPHATASE TIGAR"/>
    <property type="match status" value="1"/>
</dbReference>
<keyword evidence="5" id="KW-1185">Reference proteome</keyword>
<name>A0ABD5ZN89_9EURY</name>
<dbReference type="PANTHER" id="PTHR46517">
    <property type="entry name" value="FRUCTOSE-2,6-BISPHOSPHATASE TIGAR"/>
    <property type="match status" value="1"/>
</dbReference>
<feature type="active site" description="Proton donor/acceptor" evidence="2">
    <location>
        <position position="88"/>
    </location>
</feature>
<dbReference type="RefSeq" id="WP_276235914.1">
    <property type="nucleotide sequence ID" value="NZ_CP119802.1"/>
</dbReference>
<organism evidence="4 5">
    <name type="scientific">Halosegnis marinus</name>
    <dbReference type="NCBI Taxonomy" id="3034023"/>
    <lineage>
        <taxon>Archaea</taxon>
        <taxon>Methanobacteriati</taxon>
        <taxon>Methanobacteriota</taxon>
        <taxon>Stenosarchaea group</taxon>
        <taxon>Halobacteria</taxon>
        <taxon>Halobacteriales</taxon>
        <taxon>Natronomonadaceae</taxon>
        <taxon>Halosegnis</taxon>
    </lineage>
</organism>